<dbReference type="InterPro" id="IPR003718">
    <property type="entry name" value="OsmC/Ohr_fam"/>
</dbReference>
<organism evidence="1 2">
    <name type="scientific">Paenibacillus albidus</name>
    <dbReference type="NCBI Taxonomy" id="2041023"/>
    <lineage>
        <taxon>Bacteria</taxon>
        <taxon>Bacillati</taxon>
        <taxon>Bacillota</taxon>
        <taxon>Bacilli</taxon>
        <taxon>Bacillales</taxon>
        <taxon>Paenibacillaceae</taxon>
        <taxon>Paenibacillus</taxon>
    </lineage>
</organism>
<dbReference type="EMBL" id="BMKR01000005">
    <property type="protein sequence ID" value="GGF70305.1"/>
    <property type="molecule type" value="Genomic_DNA"/>
</dbReference>
<comment type="caution">
    <text evidence="1">The sequence shown here is derived from an EMBL/GenBank/DDBJ whole genome shotgun (WGS) entry which is preliminary data.</text>
</comment>
<dbReference type="Gene3D" id="3.30.300.20">
    <property type="match status" value="1"/>
</dbReference>
<dbReference type="RefSeq" id="WP_189023362.1">
    <property type="nucleotide sequence ID" value="NZ_BMKR01000005.1"/>
</dbReference>
<proteinExistence type="predicted"/>
<sequence>MDQSKTTLKMEWNGNKSGSGTVEAGYLKTEIAMPQSFGGTGEGTEPKELLVTSAATCFLMTLVGTLEARSLAVDSLKMHSEASVSKEEGFKITHYPAIVLPAGATEEQIQSADRTLAAADRNCDVGNMLKKAGVQIDISGDVSVSKIG</sequence>
<evidence type="ECO:0000313" key="1">
    <source>
        <dbReference type="EMBL" id="GGF70305.1"/>
    </source>
</evidence>
<name>A0A917FDB7_9BACL</name>
<accession>A0A917FDB7</accession>
<dbReference type="Pfam" id="PF02566">
    <property type="entry name" value="OsmC"/>
    <property type="match status" value="1"/>
</dbReference>
<evidence type="ECO:0000313" key="2">
    <source>
        <dbReference type="Proteomes" id="UP000637643"/>
    </source>
</evidence>
<dbReference type="InterPro" id="IPR015946">
    <property type="entry name" value="KH_dom-like_a/b"/>
</dbReference>
<protein>
    <submittedName>
        <fullName evidence="1">Osmotically inducible protein C</fullName>
    </submittedName>
</protein>
<keyword evidence="2" id="KW-1185">Reference proteome</keyword>
<dbReference type="InterPro" id="IPR052707">
    <property type="entry name" value="OsmC_Ohr_Peroxiredoxin"/>
</dbReference>
<gene>
    <name evidence="1" type="ORF">GCM10010912_14360</name>
</gene>
<reference evidence="1" key="1">
    <citation type="journal article" date="2014" name="Int. J. Syst. Evol. Microbiol.">
        <title>Complete genome sequence of Corynebacterium casei LMG S-19264T (=DSM 44701T), isolated from a smear-ripened cheese.</title>
        <authorList>
            <consortium name="US DOE Joint Genome Institute (JGI-PGF)"/>
            <person name="Walter F."/>
            <person name="Albersmeier A."/>
            <person name="Kalinowski J."/>
            <person name="Ruckert C."/>
        </authorList>
    </citation>
    <scope>NUCLEOTIDE SEQUENCE</scope>
    <source>
        <strain evidence="1">CGMCC 1.16134</strain>
    </source>
</reference>
<dbReference type="SUPFAM" id="SSF82784">
    <property type="entry name" value="OsmC-like"/>
    <property type="match status" value="1"/>
</dbReference>
<dbReference type="Proteomes" id="UP000637643">
    <property type="component" value="Unassembled WGS sequence"/>
</dbReference>
<dbReference type="PANTHER" id="PTHR42830">
    <property type="entry name" value="OSMOTICALLY INDUCIBLE FAMILY PROTEIN"/>
    <property type="match status" value="1"/>
</dbReference>
<reference evidence="1" key="2">
    <citation type="submission" date="2020-09" db="EMBL/GenBank/DDBJ databases">
        <authorList>
            <person name="Sun Q."/>
            <person name="Zhou Y."/>
        </authorList>
    </citation>
    <scope>NUCLEOTIDE SEQUENCE</scope>
    <source>
        <strain evidence="1">CGMCC 1.16134</strain>
    </source>
</reference>
<dbReference type="PANTHER" id="PTHR42830:SF2">
    <property type="entry name" value="OSMC_OHR FAMILY PROTEIN"/>
    <property type="match status" value="1"/>
</dbReference>
<dbReference type="InterPro" id="IPR036102">
    <property type="entry name" value="OsmC/Ohrsf"/>
</dbReference>
<dbReference type="AlphaFoldDB" id="A0A917FDB7"/>